<reference evidence="2 3" key="1">
    <citation type="submission" date="2024-07" db="EMBL/GenBank/DDBJ databases">
        <title>Section-level genome sequencing and comparative genomics of Aspergillus sections Usti and Cavernicolus.</title>
        <authorList>
            <consortium name="Lawrence Berkeley National Laboratory"/>
            <person name="Nybo J.L."/>
            <person name="Vesth T.C."/>
            <person name="Theobald S."/>
            <person name="Frisvad J.C."/>
            <person name="Larsen T.O."/>
            <person name="Kjaerboelling I."/>
            <person name="Rothschild-Mancinelli K."/>
            <person name="Lyhne E.K."/>
            <person name="Kogle M.E."/>
            <person name="Barry K."/>
            <person name="Clum A."/>
            <person name="Na H."/>
            <person name="Ledsgaard L."/>
            <person name="Lin J."/>
            <person name="Lipzen A."/>
            <person name="Kuo A."/>
            <person name="Riley R."/>
            <person name="Mondo S."/>
            <person name="LaButti K."/>
            <person name="Haridas S."/>
            <person name="Pangalinan J."/>
            <person name="Salamov A.A."/>
            <person name="Simmons B.A."/>
            <person name="Magnuson J.K."/>
            <person name="Chen J."/>
            <person name="Drula E."/>
            <person name="Henrissat B."/>
            <person name="Wiebenga A."/>
            <person name="Lubbers R.J."/>
            <person name="Gomes A.C."/>
            <person name="Makela M.R."/>
            <person name="Stajich J."/>
            <person name="Grigoriev I.V."/>
            <person name="Mortensen U.H."/>
            <person name="De vries R.P."/>
            <person name="Baker S.E."/>
            <person name="Andersen M.R."/>
        </authorList>
    </citation>
    <scope>NUCLEOTIDE SEQUENCE [LARGE SCALE GENOMIC DNA]</scope>
    <source>
        <strain evidence="2 3">CBS 600.67</strain>
    </source>
</reference>
<evidence type="ECO:0000313" key="2">
    <source>
        <dbReference type="EMBL" id="KAL2826272.1"/>
    </source>
</evidence>
<dbReference type="Proteomes" id="UP001610335">
    <property type="component" value="Unassembled WGS sequence"/>
</dbReference>
<protein>
    <submittedName>
        <fullName evidence="2">Uncharacterized protein</fullName>
    </submittedName>
</protein>
<keyword evidence="3" id="KW-1185">Reference proteome</keyword>
<name>A0ABR4IHB2_9EURO</name>
<organism evidence="2 3">
    <name type="scientific">Aspergillus cavernicola</name>
    <dbReference type="NCBI Taxonomy" id="176166"/>
    <lineage>
        <taxon>Eukaryota</taxon>
        <taxon>Fungi</taxon>
        <taxon>Dikarya</taxon>
        <taxon>Ascomycota</taxon>
        <taxon>Pezizomycotina</taxon>
        <taxon>Eurotiomycetes</taxon>
        <taxon>Eurotiomycetidae</taxon>
        <taxon>Eurotiales</taxon>
        <taxon>Aspergillaceae</taxon>
        <taxon>Aspergillus</taxon>
        <taxon>Aspergillus subgen. Nidulantes</taxon>
    </lineage>
</organism>
<sequence length="288" mass="31604">MTRSMMRPTQKEPRLPSPLGGPHKLFDGSFIIEFLQPSPELDASVLMRATYVGGHEATKLGKKHPQAPPIHIHFEQSESVIVEAGVVGTTTTYDAIDTIHTTAANHAQTVPRQGLSPPVPSRNADGVTEIPPWTPHNFWPVGPDHPFWSTTDGQQYETSLPNGRNSDTTILVWGHPRTSNGPSTGTLTTDFPPDMDPAFFLALLSLVDAVHGQRLTMSPSLGATLMALQTASGSALLLAPTVWWLGPLRWMVPYAVQVMMEWIRRLCGGKNVVQLVEDAIEREVVRRE</sequence>
<dbReference type="EMBL" id="JBFXLS010000031">
    <property type="protein sequence ID" value="KAL2826272.1"/>
    <property type="molecule type" value="Genomic_DNA"/>
</dbReference>
<gene>
    <name evidence="2" type="ORF">BDW59DRAFT_145334</name>
</gene>
<feature type="region of interest" description="Disordered" evidence="1">
    <location>
        <begin position="1"/>
        <end position="22"/>
    </location>
</feature>
<evidence type="ECO:0000256" key="1">
    <source>
        <dbReference type="SAM" id="MobiDB-lite"/>
    </source>
</evidence>
<accession>A0ABR4IHB2</accession>
<proteinExistence type="predicted"/>
<comment type="caution">
    <text evidence="2">The sequence shown here is derived from an EMBL/GenBank/DDBJ whole genome shotgun (WGS) entry which is preliminary data.</text>
</comment>
<evidence type="ECO:0000313" key="3">
    <source>
        <dbReference type="Proteomes" id="UP001610335"/>
    </source>
</evidence>